<proteinExistence type="inferred from homology"/>
<comment type="similarity">
    <text evidence="2">Belongs to the autoinducer-2 exporter (AI-2E) (TC 2.A.86) family.</text>
</comment>
<keyword evidence="5 6" id="KW-0472">Membrane</keyword>
<keyword evidence="8" id="KW-1185">Reference proteome</keyword>
<evidence type="ECO:0000313" key="7">
    <source>
        <dbReference type="EMBL" id="MDE4908605.1"/>
    </source>
</evidence>
<feature type="transmembrane region" description="Helical" evidence="6">
    <location>
        <begin position="33"/>
        <end position="51"/>
    </location>
</feature>
<dbReference type="InterPro" id="IPR002549">
    <property type="entry name" value="AI-2E-like"/>
</dbReference>
<evidence type="ECO:0000256" key="6">
    <source>
        <dbReference type="SAM" id="Phobius"/>
    </source>
</evidence>
<feature type="transmembrane region" description="Helical" evidence="6">
    <location>
        <begin position="97"/>
        <end position="116"/>
    </location>
</feature>
<dbReference type="RefSeq" id="WP_274925226.1">
    <property type="nucleotide sequence ID" value="NZ_JAKELO010000002.1"/>
</dbReference>
<evidence type="ECO:0000256" key="3">
    <source>
        <dbReference type="ARBA" id="ARBA00022692"/>
    </source>
</evidence>
<dbReference type="EMBL" id="JAKELO010000002">
    <property type="protein sequence ID" value="MDE4908605.1"/>
    <property type="molecule type" value="Genomic_DNA"/>
</dbReference>
<keyword evidence="3 6" id="KW-0812">Transmembrane</keyword>
<dbReference type="PANTHER" id="PTHR21716">
    <property type="entry name" value="TRANSMEMBRANE PROTEIN"/>
    <property type="match status" value="1"/>
</dbReference>
<feature type="transmembrane region" description="Helical" evidence="6">
    <location>
        <begin position="222"/>
        <end position="251"/>
    </location>
</feature>
<dbReference type="AlphaFoldDB" id="A0A9Q4PW16"/>
<comment type="subcellular location">
    <subcellularLocation>
        <location evidence="1">Membrane</location>
        <topology evidence="1">Multi-pass membrane protein</topology>
    </subcellularLocation>
</comment>
<evidence type="ECO:0000256" key="4">
    <source>
        <dbReference type="ARBA" id="ARBA00022989"/>
    </source>
</evidence>
<feature type="transmembrane region" description="Helical" evidence="6">
    <location>
        <begin position="63"/>
        <end position="85"/>
    </location>
</feature>
<evidence type="ECO:0000256" key="2">
    <source>
        <dbReference type="ARBA" id="ARBA00009773"/>
    </source>
</evidence>
<feature type="transmembrane region" description="Helical" evidence="6">
    <location>
        <begin position="9"/>
        <end position="27"/>
    </location>
</feature>
<dbReference type="PANTHER" id="PTHR21716:SF4">
    <property type="entry name" value="TRANSMEMBRANE PROTEIN 245"/>
    <property type="match status" value="1"/>
</dbReference>
<reference evidence="7" key="1">
    <citation type="submission" date="2022-01" db="EMBL/GenBank/DDBJ databases">
        <title>Draft genome of Methanogenium marinum DSM 15558.</title>
        <authorList>
            <person name="Chen S.-C."/>
            <person name="You Y.-T."/>
        </authorList>
    </citation>
    <scope>NUCLEOTIDE SEQUENCE</scope>
    <source>
        <strain evidence="7">DSM 15558</strain>
    </source>
</reference>
<sequence>MNDGRRRRDWFVIAILVFLVLLITLVFRELLNPIIIAGALAVVLIPFHNGLKKHIRPSLSSIFITTGVVIFIVVMLLVSFGVIFANGEYIQEVFNSIFAWLSIGGGVFGMSVNPFVLDIQSIVDSIIAAVTGSIGEILGATAYYSIIFMILFLFLYLCILYGEQIFHQIWALVPEESRPKLSILNVLLSDTLYSLIIVHVGIALIVFIAALPFFTFLGYGHVLFWSIVCAIFALIPVFGPVIIVAFLAVYALSLGDYFGVALILLIGWPLLCAIPDWYLRPVFMGKRSKMNAVLIFIALFGGIAIMGVMGFLYGPLALAILTGVYRILFIEFCGENQSFHSKNT</sequence>
<accession>A0A9Q4PW16</accession>
<gene>
    <name evidence="7" type="ORF">L0665_08305</name>
</gene>
<name>A0A9Q4PW16_9EURY</name>
<feature type="transmembrane region" description="Helical" evidence="6">
    <location>
        <begin position="192"/>
        <end position="215"/>
    </location>
</feature>
<comment type="caution">
    <text evidence="7">The sequence shown here is derived from an EMBL/GenBank/DDBJ whole genome shotgun (WGS) entry which is preliminary data.</text>
</comment>
<evidence type="ECO:0000256" key="5">
    <source>
        <dbReference type="ARBA" id="ARBA00023136"/>
    </source>
</evidence>
<organism evidence="7 8">
    <name type="scientific">Methanogenium marinum</name>
    <dbReference type="NCBI Taxonomy" id="348610"/>
    <lineage>
        <taxon>Archaea</taxon>
        <taxon>Methanobacteriati</taxon>
        <taxon>Methanobacteriota</taxon>
        <taxon>Stenosarchaea group</taxon>
        <taxon>Methanomicrobia</taxon>
        <taxon>Methanomicrobiales</taxon>
        <taxon>Methanomicrobiaceae</taxon>
        <taxon>Methanogenium</taxon>
    </lineage>
</organism>
<dbReference type="Proteomes" id="UP001143747">
    <property type="component" value="Unassembled WGS sequence"/>
</dbReference>
<evidence type="ECO:0000313" key="8">
    <source>
        <dbReference type="Proteomes" id="UP001143747"/>
    </source>
</evidence>
<protein>
    <submittedName>
        <fullName evidence="7">AI-2E family transporter</fullName>
    </submittedName>
</protein>
<feature type="transmembrane region" description="Helical" evidence="6">
    <location>
        <begin position="137"/>
        <end position="162"/>
    </location>
</feature>
<keyword evidence="4 6" id="KW-1133">Transmembrane helix</keyword>
<feature type="transmembrane region" description="Helical" evidence="6">
    <location>
        <begin position="291"/>
        <end position="310"/>
    </location>
</feature>
<feature type="transmembrane region" description="Helical" evidence="6">
    <location>
        <begin position="257"/>
        <end position="279"/>
    </location>
</feature>
<evidence type="ECO:0000256" key="1">
    <source>
        <dbReference type="ARBA" id="ARBA00004141"/>
    </source>
</evidence>
<dbReference type="GO" id="GO:0016020">
    <property type="term" value="C:membrane"/>
    <property type="evidence" value="ECO:0007669"/>
    <property type="project" value="UniProtKB-SubCell"/>
</dbReference>
<dbReference type="Pfam" id="PF01594">
    <property type="entry name" value="AI-2E_transport"/>
    <property type="match status" value="1"/>
</dbReference>